<dbReference type="PANTHER" id="PTHR16223:SF46">
    <property type="entry name" value="TRANSCRIPTION FACTOR BHLH123"/>
    <property type="match status" value="1"/>
</dbReference>
<keyword evidence="5" id="KW-0804">Transcription</keyword>
<feature type="compositionally biased region" description="Polar residues" evidence="7">
    <location>
        <begin position="202"/>
        <end position="215"/>
    </location>
</feature>
<comment type="caution">
    <text evidence="9">The sequence shown here is derived from an EMBL/GenBank/DDBJ whole genome shotgun (WGS) entry which is preliminary data.</text>
</comment>
<evidence type="ECO:0000313" key="9">
    <source>
        <dbReference type="EMBL" id="KAK4768042.1"/>
    </source>
</evidence>
<dbReference type="GO" id="GO:0046983">
    <property type="term" value="F:protein dimerization activity"/>
    <property type="evidence" value="ECO:0007669"/>
    <property type="project" value="InterPro"/>
</dbReference>
<comment type="subcellular location">
    <subcellularLocation>
        <location evidence="1">Nucleus</location>
    </subcellularLocation>
</comment>
<dbReference type="Proteomes" id="UP001345219">
    <property type="component" value="Chromosome 3"/>
</dbReference>
<evidence type="ECO:0000259" key="8">
    <source>
        <dbReference type="PROSITE" id="PS50888"/>
    </source>
</evidence>
<evidence type="ECO:0000313" key="10">
    <source>
        <dbReference type="Proteomes" id="UP001345219"/>
    </source>
</evidence>
<keyword evidence="10" id="KW-1185">Reference proteome</keyword>
<feature type="region of interest" description="Disordered" evidence="7">
    <location>
        <begin position="1"/>
        <end position="42"/>
    </location>
</feature>
<evidence type="ECO:0000256" key="7">
    <source>
        <dbReference type="SAM" id="MobiDB-lite"/>
    </source>
</evidence>
<sequence length="350" mass="38419">MADDQFHANGGSGWWKMAPPKDRFEGGTISQPSAFSTQGGEQHSSMGTIFGWSTDSVSMVSAAAVDAPFVSSPADWTDIPSMGRVERGDPGFRPMLLESTGGSEEPGFEMDLAMYRSPSAILQSALENRPYMGYGLNSSTQELLPPLMTRASPPQHLSHLQFSNNAPFWNASVKGNSGQPSFSPSSSLHQQHFPIDETTMNLSEANVPGNTGSENSSKRNRNGAPSPLPAFKARKEKMGDRITALQQLVSPFGKTDTASVLSEAIEYIKILHEQVHVLSAPYLKSNETPVHHYHLQEKSPERQEEEEEEEEFDNEQEQDLRSRGLCLVPVASTFPVAHEPSQLGFWTPPF</sequence>
<comment type="subunit">
    <text evidence="2">Homodimer.</text>
</comment>
<name>A0AAN7KKH9_9MYRT</name>
<feature type="domain" description="BHLH" evidence="8">
    <location>
        <begin position="222"/>
        <end position="271"/>
    </location>
</feature>
<dbReference type="GO" id="GO:0000981">
    <property type="term" value="F:DNA-binding transcription factor activity, RNA polymerase II-specific"/>
    <property type="evidence" value="ECO:0007669"/>
    <property type="project" value="TreeGrafter"/>
</dbReference>
<dbReference type="GO" id="GO:0000978">
    <property type="term" value="F:RNA polymerase II cis-regulatory region sequence-specific DNA binding"/>
    <property type="evidence" value="ECO:0007669"/>
    <property type="project" value="TreeGrafter"/>
</dbReference>
<keyword evidence="3" id="KW-0805">Transcription regulation</keyword>
<dbReference type="AlphaFoldDB" id="A0AAN7KKH9"/>
<dbReference type="PROSITE" id="PS50888">
    <property type="entry name" value="BHLH"/>
    <property type="match status" value="1"/>
</dbReference>
<feature type="region of interest" description="Disordered" evidence="7">
    <location>
        <begin position="202"/>
        <end position="230"/>
    </location>
</feature>
<dbReference type="InterPro" id="IPR045843">
    <property type="entry name" value="IND-like"/>
</dbReference>
<evidence type="ECO:0000256" key="4">
    <source>
        <dbReference type="ARBA" id="ARBA00023125"/>
    </source>
</evidence>
<dbReference type="PANTHER" id="PTHR16223">
    <property type="entry name" value="TRANSCRIPTION FACTOR BHLH83-RELATED"/>
    <property type="match status" value="1"/>
</dbReference>
<keyword evidence="6" id="KW-0539">Nucleus</keyword>
<dbReference type="EMBL" id="JAXIOK010000006">
    <property type="protein sequence ID" value="KAK4768042.1"/>
    <property type="molecule type" value="Genomic_DNA"/>
</dbReference>
<evidence type="ECO:0000256" key="1">
    <source>
        <dbReference type="ARBA" id="ARBA00004123"/>
    </source>
</evidence>
<proteinExistence type="predicted"/>
<feature type="compositionally biased region" description="Polar residues" evidence="7">
    <location>
        <begin position="28"/>
        <end position="42"/>
    </location>
</feature>
<organism evidence="9 10">
    <name type="scientific">Trapa incisa</name>
    <dbReference type="NCBI Taxonomy" id="236973"/>
    <lineage>
        <taxon>Eukaryota</taxon>
        <taxon>Viridiplantae</taxon>
        <taxon>Streptophyta</taxon>
        <taxon>Embryophyta</taxon>
        <taxon>Tracheophyta</taxon>
        <taxon>Spermatophyta</taxon>
        <taxon>Magnoliopsida</taxon>
        <taxon>eudicotyledons</taxon>
        <taxon>Gunneridae</taxon>
        <taxon>Pentapetalae</taxon>
        <taxon>rosids</taxon>
        <taxon>malvids</taxon>
        <taxon>Myrtales</taxon>
        <taxon>Lythraceae</taxon>
        <taxon>Trapa</taxon>
    </lineage>
</organism>
<evidence type="ECO:0000256" key="5">
    <source>
        <dbReference type="ARBA" id="ARBA00023163"/>
    </source>
</evidence>
<evidence type="ECO:0000256" key="2">
    <source>
        <dbReference type="ARBA" id="ARBA00011738"/>
    </source>
</evidence>
<reference evidence="9 10" key="1">
    <citation type="journal article" date="2023" name="Hortic Res">
        <title>Pangenome of water caltrop reveals structural variations and asymmetric subgenome divergence after allopolyploidization.</title>
        <authorList>
            <person name="Zhang X."/>
            <person name="Chen Y."/>
            <person name="Wang L."/>
            <person name="Yuan Y."/>
            <person name="Fang M."/>
            <person name="Shi L."/>
            <person name="Lu R."/>
            <person name="Comes H.P."/>
            <person name="Ma Y."/>
            <person name="Chen Y."/>
            <person name="Huang G."/>
            <person name="Zhou Y."/>
            <person name="Zheng Z."/>
            <person name="Qiu Y."/>
        </authorList>
    </citation>
    <scope>NUCLEOTIDE SEQUENCE [LARGE SCALE GENOMIC DNA]</scope>
    <source>
        <tissue evidence="9">Roots</tissue>
    </source>
</reference>
<accession>A0AAN7KKH9</accession>
<dbReference type="GO" id="GO:0005634">
    <property type="term" value="C:nucleus"/>
    <property type="evidence" value="ECO:0007669"/>
    <property type="project" value="UniProtKB-SubCell"/>
</dbReference>
<evidence type="ECO:0000256" key="3">
    <source>
        <dbReference type="ARBA" id="ARBA00023015"/>
    </source>
</evidence>
<protein>
    <recommendedName>
        <fullName evidence="8">BHLH domain-containing protein</fullName>
    </recommendedName>
</protein>
<dbReference type="CDD" id="cd11393">
    <property type="entry name" value="bHLH_AtbHLH_like"/>
    <property type="match status" value="1"/>
</dbReference>
<dbReference type="InterPro" id="IPR011598">
    <property type="entry name" value="bHLH_dom"/>
</dbReference>
<dbReference type="InterPro" id="IPR045239">
    <property type="entry name" value="bHLH95_bHLH"/>
</dbReference>
<feature type="region of interest" description="Disordered" evidence="7">
    <location>
        <begin position="292"/>
        <end position="320"/>
    </location>
</feature>
<dbReference type="FunFam" id="4.10.280.10:FF:000032">
    <property type="entry name" value="Transcription factor bHLH123 family"/>
    <property type="match status" value="1"/>
</dbReference>
<keyword evidence="4" id="KW-0238">DNA-binding</keyword>
<dbReference type="Gene3D" id="4.10.280.10">
    <property type="entry name" value="Helix-loop-helix DNA-binding domain"/>
    <property type="match status" value="1"/>
</dbReference>
<gene>
    <name evidence="9" type="ORF">SAY87_003183</name>
</gene>
<evidence type="ECO:0000256" key="6">
    <source>
        <dbReference type="ARBA" id="ARBA00023242"/>
    </source>
</evidence>
<feature type="compositionally biased region" description="Acidic residues" evidence="7">
    <location>
        <begin position="303"/>
        <end position="317"/>
    </location>
</feature>
<dbReference type="InterPro" id="IPR036638">
    <property type="entry name" value="HLH_DNA-bd_sf"/>
</dbReference>
<dbReference type="SUPFAM" id="SSF47459">
    <property type="entry name" value="HLH, helix-loop-helix DNA-binding domain"/>
    <property type="match status" value="1"/>
</dbReference>